<reference evidence="3" key="1">
    <citation type="submission" date="2016-03" db="EMBL/GenBank/DDBJ databases">
        <title>Complete genome sequence of the type strain Actinoalloteichus hymeniacidonis DSM 45092.</title>
        <authorList>
            <person name="Schaffert L."/>
            <person name="Albersmeier A."/>
            <person name="Winkler A."/>
            <person name="Kalinowski J."/>
            <person name="Zotchev S."/>
            <person name="Ruckert C."/>
        </authorList>
    </citation>
    <scope>NUCLEOTIDE SEQUENCE [LARGE SCALE GENOMIC DNA]</scope>
    <source>
        <strain evidence="3">HPA177(T) (DSM 45092(T))</strain>
    </source>
</reference>
<evidence type="ECO:0000259" key="1">
    <source>
        <dbReference type="Pfam" id="PF08044"/>
    </source>
</evidence>
<dbReference type="Proteomes" id="UP000095210">
    <property type="component" value="Chromosome"/>
</dbReference>
<sequence length="204" mass="21954">MAASAGDEIVPTDPVPIRASDAERETYAARIQQAFAEGRLDMAELDARLTGVYAATTLTELASLVRDLPQPNSPTTSQHLATGAAVEAPEELVLKANASGIERKGEWVVPRRLVAESKVGWVKLDFSSALIQHREISVELNTKYGMAELVLPEGATADVDGLEAKYGQVSLRVPTSRSAGTLHVSVSGNSKYGSVTIRYKRWYG</sequence>
<dbReference type="AlphaFoldDB" id="A0AAC9N120"/>
<evidence type="ECO:0000313" key="3">
    <source>
        <dbReference type="Proteomes" id="UP000095210"/>
    </source>
</evidence>
<gene>
    <name evidence="2" type="ORF">TL08_24470</name>
</gene>
<dbReference type="PANTHER" id="PTHR40763">
    <property type="entry name" value="MEMBRANE PROTEIN-RELATED"/>
    <property type="match status" value="1"/>
</dbReference>
<evidence type="ECO:0000313" key="2">
    <source>
        <dbReference type="EMBL" id="AOS65672.1"/>
    </source>
</evidence>
<organism evidence="2 3">
    <name type="scientific">Actinoalloteichus hymeniacidonis</name>
    <dbReference type="NCBI Taxonomy" id="340345"/>
    <lineage>
        <taxon>Bacteria</taxon>
        <taxon>Bacillati</taxon>
        <taxon>Actinomycetota</taxon>
        <taxon>Actinomycetes</taxon>
        <taxon>Pseudonocardiales</taxon>
        <taxon>Pseudonocardiaceae</taxon>
        <taxon>Actinoalloteichus</taxon>
    </lineage>
</organism>
<dbReference type="InterPro" id="IPR012551">
    <property type="entry name" value="DUF1707_SHOCT-like"/>
</dbReference>
<feature type="domain" description="DUF1707" evidence="1">
    <location>
        <begin position="17"/>
        <end position="69"/>
    </location>
</feature>
<dbReference type="EMBL" id="CP014859">
    <property type="protein sequence ID" value="AOS65672.1"/>
    <property type="molecule type" value="Genomic_DNA"/>
</dbReference>
<dbReference type="PANTHER" id="PTHR40763:SF5">
    <property type="entry name" value="MEMBRANE PROTEIN"/>
    <property type="match status" value="1"/>
</dbReference>
<dbReference type="Pfam" id="PF08044">
    <property type="entry name" value="DUF1707"/>
    <property type="match status" value="1"/>
</dbReference>
<accession>A0AAC9N120</accession>
<dbReference type="KEGG" id="ahm:TL08_24470"/>
<dbReference type="RefSeq" id="WP_069852372.1">
    <property type="nucleotide sequence ID" value="NZ_CP014859.1"/>
</dbReference>
<keyword evidence="3" id="KW-1185">Reference proteome</keyword>
<name>A0AAC9N120_9PSEU</name>
<proteinExistence type="predicted"/>
<protein>
    <submittedName>
        <fullName evidence="2">DUF1707 family protein</fullName>
    </submittedName>
</protein>